<dbReference type="InterPro" id="IPR006913">
    <property type="entry name" value="CENP-V/GFA"/>
</dbReference>
<dbReference type="Gene3D" id="3.90.1590.10">
    <property type="entry name" value="glutathione-dependent formaldehyde- activating enzyme (gfa)"/>
    <property type="match status" value="1"/>
</dbReference>
<keyword evidence="2" id="KW-0479">Metal-binding</keyword>
<keyword evidence="4" id="KW-0456">Lyase</keyword>
<keyword evidence="7" id="KW-1185">Reference proteome</keyword>
<evidence type="ECO:0000313" key="7">
    <source>
        <dbReference type="Proteomes" id="UP001597128"/>
    </source>
</evidence>
<evidence type="ECO:0000256" key="2">
    <source>
        <dbReference type="ARBA" id="ARBA00022723"/>
    </source>
</evidence>
<dbReference type="PANTHER" id="PTHR33337:SF40">
    <property type="entry name" value="CENP-V_GFA DOMAIN-CONTAINING PROTEIN-RELATED"/>
    <property type="match status" value="1"/>
</dbReference>
<feature type="domain" description="CENP-V/GFA" evidence="5">
    <location>
        <begin position="31"/>
        <end position="139"/>
    </location>
</feature>
<dbReference type="SUPFAM" id="SSF51316">
    <property type="entry name" value="Mss4-like"/>
    <property type="match status" value="1"/>
</dbReference>
<sequence>MQGYARICGWTLKKPQFQESISMTKYTPSLLHGSCECGTCTLDAKVIPTARLICHCTICQRFMGKSFSDVTVIAAKQLEVKNIEQISFKKYRPPPNLARGLCLNCKKPVVEFIGFGPFKLAFIPSSNFESQHLLPAPYMHIFYEKRLENAPDNLPKYNGYISSQLAIGKMLISRL</sequence>
<proteinExistence type="inferred from homology"/>
<dbReference type="InterPro" id="IPR011057">
    <property type="entry name" value="Mss4-like_sf"/>
</dbReference>
<evidence type="ECO:0000259" key="5">
    <source>
        <dbReference type="PROSITE" id="PS51891"/>
    </source>
</evidence>
<name>A0ABW3F6A1_9PROT</name>
<dbReference type="EMBL" id="JBHTKB010000001">
    <property type="protein sequence ID" value="MFD0913388.1"/>
    <property type="molecule type" value="Genomic_DNA"/>
</dbReference>
<dbReference type="RefSeq" id="WP_379056734.1">
    <property type="nucleotide sequence ID" value="NZ_JBHTKB010000001.1"/>
</dbReference>
<dbReference type="Proteomes" id="UP001597128">
    <property type="component" value="Unassembled WGS sequence"/>
</dbReference>
<evidence type="ECO:0000313" key="6">
    <source>
        <dbReference type="EMBL" id="MFD0913388.1"/>
    </source>
</evidence>
<dbReference type="PROSITE" id="PS51891">
    <property type="entry name" value="CENP_V_GFA"/>
    <property type="match status" value="1"/>
</dbReference>
<dbReference type="Pfam" id="PF04828">
    <property type="entry name" value="GFA"/>
    <property type="match status" value="1"/>
</dbReference>
<comment type="similarity">
    <text evidence="1">Belongs to the Gfa family.</text>
</comment>
<evidence type="ECO:0000256" key="4">
    <source>
        <dbReference type="ARBA" id="ARBA00023239"/>
    </source>
</evidence>
<dbReference type="PANTHER" id="PTHR33337">
    <property type="entry name" value="GFA DOMAIN-CONTAINING PROTEIN"/>
    <property type="match status" value="1"/>
</dbReference>
<evidence type="ECO:0000256" key="1">
    <source>
        <dbReference type="ARBA" id="ARBA00005495"/>
    </source>
</evidence>
<accession>A0ABW3F6A1</accession>
<keyword evidence="3" id="KW-0862">Zinc</keyword>
<reference evidence="7" key="1">
    <citation type="journal article" date="2019" name="Int. J. Syst. Evol. Microbiol.">
        <title>The Global Catalogue of Microorganisms (GCM) 10K type strain sequencing project: providing services to taxonomists for standard genome sequencing and annotation.</title>
        <authorList>
            <consortium name="The Broad Institute Genomics Platform"/>
            <consortium name="The Broad Institute Genome Sequencing Center for Infectious Disease"/>
            <person name="Wu L."/>
            <person name="Ma J."/>
        </authorList>
    </citation>
    <scope>NUCLEOTIDE SEQUENCE [LARGE SCALE GENOMIC DNA]</scope>
    <source>
        <strain evidence="7">CCUG 58412</strain>
    </source>
</reference>
<comment type="caution">
    <text evidence="6">The sequence shown here is derived from an EMBL/GenBank/DDBJ whole genome shotgun (WGS) entry which is preliminary data.</text>
</comment>
<gene>
    <name evidence="6" type="ORF">ACFQ1Z_07510</name>
</gene>
<evidence type="ECO:0000256" key="3">
    <source>
        <dbReference type="ARBA" id="ARBA00022833"/>
    </source>
</evidence>
<protein>
    <submittedName>
        <fullName evidence="6">GFA family protein</fullName>
    </submittedName>
</protein>
<organism evidence="6 7">
    <name type="scientific">Methylophilus luteus</name>
    <dbReference type="NCBI Taxonomy" id="640108"/>
    <lineage>
        <taxon>Bacteria</taxon>
        <taxon>Pseudomonadati</taxon>
        <taxon>Pseudomonadota</taxon>
        <taxon>Betaproteobacteria</taxon>
        <taxon>Nitrosomonadales</taxon>
        <taxon>Methylophilaceae</taxon>
        <taxon>Methylophilus</taxon>
    </lineage>
</organism>